<evidence type="ECO:0000256" key="6">
    <source>
        <dbReference type="ARBA" id="ARBA00023146"/>
    </source>
</evidence>
<organism evidence="9 10">
    <name type="scientific">Levilactobacillus brevis KB290</name>
    <dbReference type="NCBI Taxonomy" id="1001583"/>
    <lineage>
        <taxon>Bacteria</taxon>
        <taxon>Bacillati</taxon>
        <taxon>Bacillota</taxon>
        <taxon>Bacilli</taxon>
        <taxon>Lactobacillales</taxon>
        <taxon>Lactobacillaceae</taxon>
        <taxon>Levilactobacillus</taxon>
    </lineage>
</organism>
<dbReference type="GO" id="GO:0005524">
    <property type="term" value="F:ATP binding"/>
    <property type="evidence" value="ECO:0007669"/>
    <property type="project" value="UniProtKB-UniRule"/>
</dbReference>
<gene>
    <name evidence="7" type="primary">asnS</name>
    <name evidence="9" type="ORF">LVISKB_2003</name>
</gene>
<dbReference type="InterPro" id="IPR006195">
    <property type="entry name" value="aa-tRNA-synth_II"/>
</dbReference>
<dbReference type="HAMAP" id="MF_00534">
    <property type="entry name" value="Asn_tRNA_synth"/>
    <property type="match status" value="1"/>
</dbReference>
<dbReference type="InterPro" id="IPR004365">
    <property type="entry name" value="NA-bd_OB_tRNA"/>
</dbReference>
<keyword evidence="2 7" id="KW-0436">Ligase</keyword>
<dbReference type="FunFam" id="3.30.930.10:FF:000016">
    <property type="entry name" value="Asparagine--tRNA ligase"/>
    <property type="match status" value="1"/>
</dbReference>
<dbReference type="PANTHER" id="PTHR22594">
    <property type="entry name" value="ASPARTYL/LYSYL-TRNA SYNTHETASE"/>
    <property type="match status" value="1"/>
</dbReference>
<evidence type="ECO:0000256" key="1">
    <source>
        <dbReference type="ARBA" id="ARBA00008226"/>
    </source>
</evidence>
<dbReference type="Gene3D" id="3.30.930.10">
    <property type="entry name" value="Bira Bifunctional Protein, Domain 2"/>
    <property type="match status" value="1"/>
</dbReference>
<comment type="similarity">
    <text evidence="1 7">Belongs to the class-II aminoacyl-tRNA synthetase family.</text>
</comment>
<dbReference type="GO" id="GO:0016740">
    <property type="term" value="F:transferase activity"/>
    <property type="evidence" value="ECO:0007669"/>
    <property type="project" value="UniProtKB-ARBA"/>
</dbReference>
<dbReference type="PROSITE" id="PS50862">
    <property type="entry name" value="AA_TRNA_LIGASE_II"/>
    <property type="match status" value="1"/>
</dbReference>
<keyword evidence="6 7" id="KW-0030">Aminoacyl-tRNA synthetase</keyword>
<dbReference type="AlphaFoldDB" id="M5AFR4"/>
<dbReference type="NCBIfam" id="NF003037">
    <property type="entry name" value="PRK03932.1"/>
    <property type="match status" value="1"/>
</dbReference>
<evidence type="ECO:0000256" key="3">
    <source>
        <dbReference type="ARBA" id="ARBA00022741"/>
    </source>
</evidence>
<evidence type="ECO:0000313" key="10">
    <source>
        <dbReference type="Proteomes" id="UP000012042"/>
    </source>
</evidence>
<dbReference type="InterPro" id="IPR012340">
    <property type="entry name" value="NA-bd_OB-fold"/>
</dbReference>
<dbReference type="GO" id="GO:0006421">
    <property type="term" value="P:asparaginyl-tRNA aminoacylation"/>
    <property type="evidence" value="ECO:0007669"/>
    <property type="project" value="UniProtKB-UniRule"/>
</dbReference>
<dbReference type="GO" id="GO:0140096">
    <property type="term" value="F:catalytic activity, acting on a protein"/>
    <property type="evidence" value="ECO:0007669"/>
    <property type="project" value="UniProtKB-ARBA"/>
</dbReference>
<dbReference type="InterPro" id="IPR004364">
    <property type="entry name" value="Aa-tRNA-synt_II"/>
</dbReference>
<dbReference type="InterPro" id="IPR002312">
    <property type="entry name" value="Asp/Asn-tRNA-synth_IIb"/>
</dbReference>
<name>M5AFR4_LEVBR</name>
<dbReference type="HOGENOM" id="CLU_004553_2_0_9"/>
<dbReference type="Proteomes" id="UP000012042">
    <property type="component" value="Chromosome"/>
</dbReference>
<evidence type="ECO:0000256" key="5">
    <source>
        <dbReference type="ARBA" id="ARBA00022917"/>
    </source>
</evidence>
<dbReference type="EMBL" id="AP012167">
    <property type="protein sequence ID" value="BAN07638.1"/>
    <property type="molecule type" value="Genomic_DNA"/>
</dbReference>
<dbReference type="SUPFAM" id="SSF50249">
    <property type="entry name" value="Nucleic acid-binding proteins"/>
    <property type="match status" value="1"/>
</dbReference>
<evidence type="ECO:0000259" key="8">
    <source>
        <dbReference type="PROSITE" id="PS50862"/>
    </source>
</evidence>
<dbReference type="PATRIC" id="fig|1001583.3.peg.1988"/>
<keyword evidence="3 7" id="KW-0547">Nucleotide-binding</keyword>
<evidence type="ECO:0000313" key="9">
    <source>
        <dbReference type="EMBL" id="BAN07638.1"/>
    </source>
</evidence>
<keyword evidence="5 7" id="KW-0648">Protein biosynthesis</keyword>
<comment type="subcellular location">
    <subcellularLocation>
        <location evidence="7">Cytoplasm</location>
    </subcellularLocation>
</comment>
<dbReference type="PANTHER" id="PTHR22594:SF34">
    <property type="entry name" value="ASPARAGINE--TRNA LIGASE, MITOCHONDRIAL-RELATED"/>
    <property type="match status" value="1"/>
</dbReference>
<evidence type="ECO:0000256" key="4">
    <source>
        <dbReference type="ARBA" id="ARBA00022840"/>
    </source>
</evidence>
<keyword evidence="4 7" id="KW-0067">ATP-binding</keyword>
<feature type="domain" description="Aminoacyl-transfer RNA synthetases class-II family profile" evidence="8">
    <location>
        <begin position="212"/>
        <end position="530"/>
    </location>
</feature>
<evidence type="ECO:0000256" key="2">
    <source>
        <dbReference type="ARBA" id="ARBA00022598"/>
    </source>
</evidence>
<proteinExistence type="inferred from homology"/>
<dbReference type="CDD" id="cd04318">
    <property type="entry name" value="EcAsnRS_like_N"/>
    <property type="match status" value="1"/>
</dbReference>
<dbReference type="GO" id="GO:0005737">
    <property type="term" value="C:cytoplasm"/>
    <property type="evidence" value="ECO:0007669"/>
    <property type="project" value="UniProtKB-SubCell"/>
</dbReference>
<dbReference type="SUPFAM" id="SSF55681">
    <property type="entry name" value="Class II aaRS and biotin synthetases"/>
    <property type="match status" value="1"/>
</dbReference>
<dbReference type="InterPro" id="IPR004522">
    <property type="entry name" value="Asn-tRNA-ligase"/>
</dbReference>
<dbReference type="EC" id="6.1.1.22" evidence="7"/>
<accession>M5AFR4</accession>
<keyword evidence="7" id="KW-0963">Cytoplasm</keyword>
<dbReference type="GO" id="GO:0004816">
    <property type="term" value="F:asparagine-tRNA ligase activity"/>
    <property type="evidence" value="ECO:0007669"/>
    <property type="project" value="UniProtKB-UniRule"/>
</dbReference>
<reference evidence="9 10" key="1">
    <citation type="journal article" date="2013" name="PLoS ONE">
        <title>Genomic Analysis by Deep Sequencing of the Probiotic Lactobacillus brevis KB290 Harboring Nine Plasmids Reveals Genomic Stability.</title>
        <authorList>
            <person name="Fukao M."/>
            <person name="Oshima K."/>
            <person name="Morita H."/>
            <person name="Toh H."/>
            <person name="Suda W."/>
            <person name="Kim S.W."/>
            <person name="Suzuki S."/>
            <person name="Yakabe T."/>
            <person name="Hattori M."/>
            <person name="Yajima N."/>
        </authorList>
    </citation>
    <scope>NUCLEOTIDE SEQUENCE [LARGE SCALE GENOMIC DNA]</scope>
    <source>
        <strain evidence="9 10">KB290</strain>
    </source>
</reference>
<sequence length="540" mass="61783">MHHQLGITPFLLLAEIIKVGYAVTDTLSNGAYDSTLLKLVLNLKQFGWYRGKIFRPCYRDDGSFFGVAVIHGRRNKVMVDVLVKDLFSDRHFAEDEVVTLHGWVKTVRGSKRVGFIELSDGSTIKHAQIVMQSDLENYAEMTKLPLSSTIKVVGTVVYTPDAKQPLEIHAQEVVLEGASDNDYPLQKKKHSYEYLRTMAHLRPRTNTFYAVFRIRSLAAFAIHQYLQEHGFTYVNTPIITSSDSEGAGEMFRVTTLDMNHLPKTEDGRVDDHEDFFKKETNLTVSGQLPVEAFALALRNVYTFGPAFRAENSHTSRHASEFWMIEPEMAFADLQDTINEAEGLLKYVVQYLLDHAQDELAFLDSAVDDDLLNRLHQTCDEKFAQITYTQAIEELKKAPVDFDVPVSWGLDLQAEHERYLCEQVYKRPTFLTDYPKEIKAFYMRDNEDGKTVAAADLLVPRIGELIGGSQREERQAQLAQKIKDYNLPPEEYQWYLDLRKYGETPHSGYGIGFERLLMYVTGMENIRDVIPYPRTPGNAEF</sequence>
<dbReference type="PRINTS" id="PR01042">
    <property type="entry name" value="TRNASYNTHASP"/>
</dbReference>
<dbReference type="InterPro" id="IPR045864">
    <property type="entry name" value="aa-tRNA-synth_II/BPL/LPL"/>
</dbReference>
<comment type="catalytic activity">
    <reaction evidence="7">
        <text>tRNA(Asn) + L-asparagine + ATP = L-asparaginyl-tRNA(Asn) + AMP + diphosphate + H(+)</text>
        <dbReference type="Rhea" id="RHEA:11180"/>
        <dbReference type="Rhea" id="RHEA-COMP:9659"/>
        <dbReference type="Rhea" id="RHEA-COMP:9674"/>
        <dbReference type="ChEBI" id="CHEBI:15378"/>
        <dbReference type="ChEBI" id="CHEBI:30616"/>
        <dbReference type="ChEBI" id="CHEBI:33019"/>
        <dbReference type="ChEBI" id="CHEBI:58048"/>
        <dbReference type="ChEBI" id="CHEBI:78442"/>
        <dbReference type="ChEBI" id="CHEBI:78515"/>
        <dbReference type="ChEBI" id="CHEBI:456215"/>
        <dbReference type="EC" id="6.1.1.22"/>
    </reaction>
</comment>
<dbReference type="CDD" id="cd00776">
    <property type="entry name" value="AsxRS_core"/>
    <property type="match status" value="1"/>
</dbReference>
<dbReference type="NCBIfam" id="TIGR00457">
    <property type="entry name" value="asnS"/>
    <property type="match status" value="1"/>
</dbReference>
<dbReference type="Gene3D" id="2.40.50.140">
    <property type="entry name" value="Nucleic acid-binding proteins"/>
    <property type="match status" value="1"/>
</dbReference>
<evidence type="ECO:0000256" key="7">
    <source>
        <dbReference type="HAMAP-Rule" id="MF_00534"/>
    </source>
</evidence>
<protein>
    <recommendedName>
        <fullName evidence="7">Asparagine--tRNA ligase</fullName>
        <ecNumber evidence="7">6.1.1.22</ecNumber>
    </recommendedName>
    <alternativeName>
        <fullName evidence="7">Asparaginyl-tRNA synthetase</fullName>
        <shortName evidence="7">AsnRS</shortName>
    </alternativeName>
</protein>
<dbReference type="KEGG" id="lbk:LVISKB_2003"/>
<dbReference type="GO" id="GO:0003676">
    <property type="term" value="F:nucleic acid binding"/>
    <property type="evidence" value="ECO:0007669"/>
    <property type="project" value="InterPro"/>
</dbReference>
<dbReference type="Pfam" id="PF00152">
    <property type="entry name" value="tRNA-synt_2"/>
    <property type="match status" value="1"/>
</dbReference>
<dbReference type="Pfam" id="PF01336">
    <property type="entry name" value="tRNA_anti-codon"/>
    <property type="match status" value="1"/>
</dbReference>
<comment type="subunit">
    <text evidence="7">Homodimer.</text>
</comment>